<reference evidence="6 7" key="1">
    <citation type="journal article" date="2016" name="Nat. Commun.">
        <title>Extremotolerant tardigrade genome and improved radiotolerance of human cultured cells by tardigrade-unique protein.</title>
        <authorList>
            <person name="Hashimoto T."/>
            <person name="Horikawa D.D."/>
            <person name="Saito Y."/>
            <person name="Kuwahara H."/>
            <person name="Kozuka-Hata H."/>
            <person name="Shin-I T."/>
            <person name="Minakuchi Y."/>
            <person name="Ohishi K."/>
            <person name="Motoyama A."/>
            <person name="Aizu T."/>
            <person name="Enomoto A."/>
            <person name="Kondo K."/>
            <person name="Tanaka S."/>
            <person name="Hara Y."/>
            <person name="Koshikawa S."/>
            <person name="Sagara H."/>
            <person name="Miura T."/>
            <person name="Yokobori S."/>
            <person name="Miyagawa K."/>
            <person name="Suzuki Y."/>
            <person name="Kubo T."/>
            <person name="Oyama M."/>
            <person name="Kohara Y."/>
            <person name="Fujiyama A."/>
            <person name="Arakawa K."/>
            <person name="Katayama T."/>
            <person name="Toyoda A."/>
            <person name="Kunieda T."/>
        </authorList>
    </citation>
    <scope>NUCLEOTIDE SEQUENCE [LARGE SCALE GENOMIC DNA]</scope>
    <source>
        <strain evidence="6 7">YOKOZUNA-1</strain>
    </source>
</reference>
<keyword evidence="7" id="KW-1185">Reference proteome</keyword>
<evidence type="ECO:0000256" key="3">
    <source>
        <dbReference type="ARBA" id="ARBA00022478"/>
    </source>
</evidence>
<evidence type="ECO:0008006" key="8">
    <source>
        <dbReference type="Google" id="ProtNLM"/>
    </source>
</evidence>
<dbReference type="InterPro" id="IPR016049">
    <property type="entry name" value="RNA_pol_Rpc34-like"/>
</dbReference>
<dbReference type="AlphaFoldDB" id="A0A1D1VDF7"/>
<evidence type="ECO:0000256" key="5">
    <source>
        <dbReference type="ARBA" id="ARBA00023242"/>
    </source>
</evidence>
<dbReference type="PANTHER" id="PTHR12780">
    <property type="entry name" value="RNA POLYMERASE III DNA DIRECTED , 39KD SUBUNIT-RELATED"/>
    <property type="match status" value="1"/>
</dbReference>
<dbReference type="SUPFAM" id="SSF46785">
    <property type="entry name" value="Winged helix' DNA-binding domain"/>
    <property type="match status" value="1"/>
</dbReference>
<proteinExistence type="inferred from homology"/>
<keyword evidence="4" id="KW-0804">Transcription</keyword>
<dbReference type="OrthoDB" id="613763at2759"/>
<evidence type="ECO:0000256" key="2">
    <source>
        <dbReference type="ARBA" id="ARBA00011038"/>
    </source>
</evidence>
<dbReference type="Proteomes" id="UP000186922">
    <property type="component" value="Unassembled WGS sequence"/>
</dbReference>
<name>A0A1D1VDF7_RAMVA</name>
<evidence type="ECO:0000256" key="4">
    <source>
        <dbReference type="ARBA" id="ARBA00023163"/>
    </source>
</evidence>
<dbReference type="Pfam" id="PF05158">
    <property type="entry name" value="RNA_pol_Rpc34"/>
    <property type="match status" value="1"/>
</dbReference>
<dbReference type="InterPro" id="IPR036388">
    <property type="entry name" value="WH-like_DNA-bd_sf"/>
</dbReference>
<sequence>MIKGMKVQVKQDEQHRPSIRLRDPMIARKLSTIEDEDEIRTYDVIEQVGTKGIAQRIIKNKTKLSATKITKTLASLESKQLIKAVKLQKNTQHVKSYVLFHLKLDDPAAGTHTVFGSGTSFDTQCFEAVSKLSVVFLKSRMKKFIAEKSRALPDEMIAFNKSEATVDEVLQDVIKAGIVKADINEESIEAVMKMLELEGKVERREYNEPEGPIFRYRYHSSKSDRPEAAIPCVGCPVKNLCSMDSPINPMDCPHFDNWINNFNF</sequence>
<evidence type="ECO:0000313" key="7">
    <source>
        <dbReference type="Proteomes" id="UP000186922"/>
    </source>
</evidence>
<keyword evidence="5" id="KW-0539">Nucleus</keyword>
<dbReference type="InterPro" id="IPR007832">
    <property type="entry name" value="RNA_pol_Rpc34"/>
</dbReference>
<accession>A0A1D1VDF7</accession>
<dbReference type="GO" id="GO:0006383">
    <property type="term" value="P:transcription by RNA polymerase III"/>
    <property type="evidence" value="ECO:0007669"/>
    <property type="project" value="InterPro"/>
</dbReference>
<dbReference type="GO" id="GO:0005666">
    <property type="term" value="C:RNA polymerase III complex"/>
    <property type="evidence" value="ECO:0007669"/>
    <property type="project" value="InterPro"/>
</dbReference>
<dbReference type="Gene3D" id="1.10.10.10">
    <property type="entry name" value="Winged helix-like DNA-binding domain superfamily/Winged helix DNA-binding domain"/>
    <property type="match status" value="1"/>
</dbReference>
<comment type="similarity">
    <text evidence="2">Belongs to the eukaryotic RPC34/RPC39 RNA polymerase subunit family.</text>
</comment>
<protein>
    <recommendedName>
        <fullName evidence="8">DNA-directed RNA polymerase III subunit RPC6</fullName>
    </recommendedName>
</protein>
<dbReference type="EMBL" id="BDGG01000003">
    <property type="protein sequence ID" value="GAU96538.1"/>
    <property type="molecule type" value="Genomic_DNA"/>
</dbReference>
<organism evidence="6 7">
    <name type="scientific">Ramazzottius varieornatus</name>
    <name type="common">Water bear</name>
    <name type="synonym">Tardigrade</name>
    <dbReference type="NCBI Taxonomy" id="947166"/>
    <lineage>
        <taxon>Eukaryota</taxon>
        <taxon>Metazoa</taxon>
        <taxon>Ecdysozoa</taxon>
        <taxon>Tardigrada</taxon>
        <taxon>Eutardigrada</taxon>
        <taxon>Parachela</taxon>
        <taxon>Hypsibioidea</taxon>
        <taxon>Ramazzottiidae</taxon>
        <taxon>Ramazzottius</taxon>
    </lineage>
</organism>
<evidence type="ECO:0000256" key="1">
    <source>
        <dbReference type="ARBA" id="ARBA00004123"/>
    </source>
</evidence>
<evidence type="ECO:0000313" key="6">
    <source>
        <dbReference type="EMBL" id="GAU96538.1"/>
    </source>
</evidence>
<dbReference type="STRING" id="947166.A0A1D1VDF7"/>
<comment type="caution">
    <text evidence="6">The sequence shown here is derived from an EMBL/GenBank/DDBJ whole genome shotgun (WGS) entry which is preliminary data.</text>
</comment>
<dbReference type="InterPro" id="IPR036390">
    <property type="entry name" value="WH_DNA-bd_sf"/>
</dbReference>
<comment type="subcellular location">
    <subcellularLocation>
        <location evidence="1">Nucleus</location>
    </subcellularLocation>
</comment>
<keyword evidence="3" id="KW-0240">DNA-directed RNA polymerase</keyword>
<gene>
    <name evidence="6" type="primary">RvY_07968-1</name>
    <name evidence="6" type="synonym">RvY_07968.1</name>
    <name evidence="6" type="ORF">RvY_07968</name>
</gene>